<organism evidence="1 2">
    <name type="scientific">Piscinibacter gummiphilus</name>
    <dbReference type="NCBI Taxonomy" id="946333"/>
    <lineage>
        <taxon>Bacteria</taxon>
        <taxon>Pseudomonadati</taxon>
        <taxon>Pseudomonadota</taxon>
        <taxon>Betaproteobacteria</taxon>
        <taxon>Burkholderiales</taxon>
        <taxon>Sphaerotilaceae</taxon>
        <taxon>Piscinibacter</taxon>
    </lineage>
</organism>
<sequence>MTSPINFIANDQNLDQLARRLDSEGIVCVEGAVPPESLQRWRDQLDRLIEKQGFRYFSIIQPWKERGSAYEELAADANFRALLTGLTSRGCRGHEAEGDIYNVLRVIAGPNGKQKSFMFHYDASVVTVLIPLQIPEGKPEDAGDLIAWPNRRPVRGSSVINAIEKSLIQNPLSRWWWSRRVVRRPDDRNIYRLKPGNMYLFWGYRTLHANLGCKSNSLRATLLFHHGDPHQGSLVTRAIRWTRRVREARNVTKMPA</sequence>
<dbReference type="STRING" id="946333.A4W93_23425"/>
<dbReference type="KEGG" id="rgu:A4W93_23425"/>
<accession>A0A1W6LEC9</accession>
<dbReference type="Gene3D" id="2.60.120.620">
    <property type="entry name" value="q2cbj1_9rhob like domain"/>
    <property type="match status" value="1"/>
</dbReference>
<dbReference type="SUPFAM" id="SSF51197">
    <property type="entry name" value="Clavaminate synthase-like"/>
    <property type="match status" value="1"/>
</dbReference>
<keyword evidence="2" id="KW-1185">Reference proteome</keyword>
<dbReference type="OrthoDB" id="4732009at2"/>
<evidence type="ECO:0000313" key="1">
    <source>
        <dbReference type="EMBL" id="ARN22624.1"/>
    </source>
</evidence>
<dbReference type="Proteomes" id="UP000193427">
    <property type="component" value="Chromosome"/>
</dbReference>
<protein>
    <submittedName>
        <fullName evidence="1">Uncharacterized protein</fullName>
    </submittedName>
</protein>
<reference evidence="1 2" key="1">
    <citation type="submission" date="2016-04" db="EMBL/GenBank/DDBJ databases">
        <title>Complete genome sequence of natural rubber-degrading, novel Gram-negative bacterium, Rhizobacter gummiphilus strain NS21.</title>
        <authorList>
            <person name="Tabata M."/>
            <person name="Kasai D."/>
            <person name="Fukuda M."/>
        </authorList>
    </citation>
    <scope>NUCLEOTIDE SEQUENCE [LARGE SCALE GENOMIC DNA]</scope>
    <source>
        <strain evidence="1 2">NS21</strain>
    </source>
</reference>
<name>A0A1W6LEC9_9BURK</name>
<dbReference type="EMBL" id="CP015118">
    <property type="protein sequence ID" value="ARN22624.1"/>
    <property type="molecule type" value="Genomic_DNA"/>
</dbReference>
<gene>
    <name evidence="1" type="ORF">A4W93_23425</name>
</gene>
<dbReference type="AlphaFoldDB" id="A0A1W6LEC9"/>
<evidence type="ECO:0000313" key="2">
    <source>
        <dbReference type="Proteomes" id="UP000193427"/>
    </source>
</evidence>
<dbReference type="RefSeq" id="WP_085752928.1">
    <property type="nucleotide sequence ID" value="NZ_BSPR01000018.1"/>
</dbReference>
<proteinExistence type="predicted"/>